<comment type="caution">
    <text evidence="11">The sequence shown here is derived from an EMBL/GenBank/DDBJ whole genome shotgun (WGS) entry which is preliminary data.</text>
</comment>
<dbReference type="Gene3D" id="2.40.30.10">
    <property type="entry name" value="Translation factors"/>
    <property type="match status" value="1"/>
</dbReference>
<comment type="subunit">
    <text evidence="7 9">Part of the 50S ribosomal subunit. Forms a cluster with proteins L14 and L19.</text>
</comment>
<gene>
    <name evidence="7" type="primary">rplC</name>
    <name evidence="11" type="ORF">DCCM_0073</name>
</gene>
<dbReference type="NCBIfam" id="TIGR03625">
    <property type="entry name" value="L3_bact"/>
    <property type="match status" value="1"/>
</dbReference>
<dbReference type="InterPro" id="IPR000597">
    <property type="entry name" value="Ribosomal_uL3"/>
</dbReference>
<keyword evidence="2 7" id="KW-0699">rRNA-binding</keyword>
<feature type="region of interest" description="Disordered" evidence="10">
    <location>
        <begin position="116"/>
        <end position="153"/>
    </location>
</feature>
<dbReference type="FunFam" id="3.30.160.810:FF:000001">
    <property type="entry name" value="50S ribosomal protein L3"/>
    <property type="match status" value="1"/>
</dbReference>
<dbReference type="AlphaFoldDB" id="A0A2L2X6W6"/>
<dbReference type="PROSITE" id="PS00474">
    <property type="entry name" value="RIBOSOMAL_L3"/>
    <property type="match status" value="1"/>
</dbReference>
<dbReference type="GO" id="GO:0006412">
    <property type="term" value="P:translation"/>
    <property type="evidence" value="ECO:0007669"/>
    <property type="project" value="UniProtKB-UniRule"/>
</dbReference>
<comment type="function">
    <text evidence="7 9">One of the primary rRNA binding proteins, it binds directly near the 3'-end of the 23S rRNA, where it nucleates assembly of the 50S subunit.</text>
</comment>
<dbReference type="InterPro" id="IPR009000">
    <property type="entry name" value="Transl_B-barrel_sf"/>
</dbReference>
<dbReference type="Gene3D" id="3.30.160.810">
    <property type="match status" value="1"/>
</dbReference>
<dbReference type="GO" id="GO:0003735">
    <property type="term" value="F:structural constituent of ribosome"/>
    <property type="evidence" value="ECO:0007669"/>
    <property type="project" value="UniProtKB-UniRule"/>
</dbReference>
<dbReference type="GO" id="GO:0022625">
    <property type="term" value="C:cytosolic large ribosomal subunit"/>
    <property type="evidence" value="ECO:0007669"/>
    <property type="project" value="TreeGrafter"/>
</dbReference>
<keyword evidence="12" id="KW-1185">Reference proteome</keyword>
<dbReference type="InterPro" id="IPR019926">
    <property type="entry name" value="Ribosomal_uL3_CS"/>
</dbReference>
<proteinExistence type="inferred from homology"/>
<evidence type="ECO:0000256" key="6">
    <source>
        <dbReference type="ARBA" id="ARBA00035243"/>
    </source>
</evidence>
<evidence type="ECO:0000313" key="12">
    <source>
        <dbReference type="Proteomes" id="UP000239549"/>
    </source>
</evidence>
<keyword evidence="4 7" id="KW-0689">Ribosomal protein</keyword>
<protein>
    <recommendedName>
        <fullName evidence="6 7">Large ribosomal subunit protein uL3</fullName>
    </recommendedName>
</protein>
<comment type="similarity">
    <text evidence="1 7 8">Belongs to the universal ribosomal protein uL3 family.</text>
</comment>
<evidence type="ECO:0000256" key="8">
    <source>
        <dbReference type="RuleBase" id="RU003905"/>
    </source>
</evidence>
<name>A0A2L2X6W6_9FIRM</name>
<dbReference type="Pfam" id="PF00297">
    <property type="entry name" value="Ribosomal_L3"/>
    <property type="match status" value="1"/>
</dbReference>
<evidence type="ECO:0000256" key="9">
    <source>
        <dbReference type="RuleBase" id="RU003906"/>
    </source>
</evidence>
<dbReference type="FunFam" id="2.40.30.10:FF:000004">
    <property type="entry name" value="50S ribosomal protein L3"/>
    <property type="match status" value="1"/>
</dbReference>
<dbReference type="HAMAP" id="MF_01325_B">
    <property type="entry name" value="Ribosomal_uL3_B"/>
    <property type="match status" value="1"/>
</dbReference>
<evidence type="ECO:0000313" key="11">
    <source>
        <dbReference type="EMBL" id="GBF31889.1"/>
    </source>
</evidence>
<keyword evidence="3 7" id="KW-0694">RNA-binding</keyword>
<organism evidence="11 12">
    <name type="scientific">Desulfocucumis palustris</name>
    <dbReference type="NCBI Taxonomy" id="1898651"/>
    <lineage>
        <taxon>Bacteria</taxon>
        <taxon>Bacillati</taxon>
        <taxon>Bacillota</taxon>
        <taxon>Clostridia</taxon>
        <taxon>Eubacteriales</taxon>
        <taxon>Desulfocucumaceae</taxon>
        <taxon>Desulfocucumis</taxon>
    </lineage>
</organism>
<keyword evidence="5 7" id="KW-0687">Ribonucleoprotein</keyword>
<evidence type="ECO:0000256" key="2">
    <source>
        <dbReference type="ARBA" id="ARBA00022730"/>
    </source>
</evidence>
<dbReference type="GO" id="GO:0019843">
    <property type="term" value="F:rRNA binding"/>
    <property type="evidence" value="ECO:0007669"/>
    <property type="project" value="UniProtKB-UniRule"/>
</dbReference>
<dbReference type="InterPro" id="IPR019927">
    <property type="entry name" value="Ribosomal_uL3_bac/org-type"/>
</dbReference>
<dbReference type="Proteomes" id="UP000239549">
    <property type="component" value="Unassembled WGS sequence"/>
</dbReference>
<evidence type="ECO:0000256" key="7">
    <source>
        <dbReference type="HAMAP-Rule" id="MF_01325"/>
    </source>
</evidence>
<dbReference type="PANTHER" id="PTHR11229">
    <property type="entry name" value="50S RIBOSOMAL PROTEIN L3"/>
    <property type="match status" value="1"/>
</dbReference>
<evidence type="ECO:0000256" key="4">
    <source>
        <dbReference type="ARBA" id="ARBA00022980"/>
    </source>
</evidence>
<evidence type="ECO:0000256" key="3">
    <source>
        <dbReference type="ARBA" id="ARBA00022884"/>
    </source>
</evidence>
<reference evidence="12" key="1">
    <citation type="submission" date="2018-02" db="EMBL/GenBank/DDBJ databases">
        <title>Genome sequence of Desulfocucumis palustris strain NAW-5.</title>
        <authorList>
            <person name="Watanabe M."/>
            <person name="Kojima H."/>
            <person name="Fukui M."/>
        </authorList>
    </citation>
    <scope>NUCLEOTIDE SEQUENCE [LARGE SCALE GENOMIC DNA]</scope>
    <source>
        <strain evidence="12">NAW-5</strain>
    </source>
</reference>
<accession>A0A2L2X6W6</accession>
<dbReference type="EMBL" id="BFAV01000004">
    <property type="protein sequence ID" value="GBF31889.1"/>
    <property type="molecule type" value="Genomic_DNA"/>
</dbReference>
<evidence type="ECO:0000256" key="1">
    <source>
        <dbReference type="ARBA" id="ARBA00006540"/>
    </source>
</evidence>
<dbReference type="SUPFAM" id="SSF50447">
    <property type="entry name" value="Translation proteins"/>
    <property type="match status" value="1"/>
</dbReference>
<evidence type="ECO:0000256" key="5">
    <source>
        <dbReference type="ARBA" id="ARBA00023274"/>
    </source>
</evidence>
<dbReference type="PANTHER" id="PTHR11229:SF16">
    <property type="entry name" value="LARGE RIBOSOMAL SUBUNIT PROTEIN UL3C"/>
    <property type="match status" value="1"/>
</dbReference>
<evidence type="ECO:0000256" key="10">
    <source>
        <dbReference type="SAM" id="MobiDB-lite"/>
    </source>
</evidence>
<sequence>MQEMKKGILGRKVGMTQLFTDAGLAVPVTVIEAGPCFVVQKKTPERDGYGAVQVGFGEKRERLFNKPIKGHFSKAGVRPLRFLKEFRLDDFDSYQVGQEIKADLFATGEKVDVTGTSKGRGFSGGIKRHGFHRGPMAHGSKYHRRPGSLGAKGPARVFKGRKLPGHYGAERVTVQNLEVVRVDPERNLLALKGAVPGPKGSLVVIKNSVKAMQ</sequence>